<dbReference type="GO" id="GO:0046872">
    <property type="term" value="F:metal ion binding"/>
    <property type="evidence" value="ECO:0007669"/>
    <property type="project" value="UniProtKB-KW"/>
</dbReference>
<dbReference type="GO" id="GO:0004493">
    <property type="term" value="F:methylmalonyl-CoA epimerase activity"/>
    <property type="evidence" value="ECO:0007669"/>
    <property type="project" value="TreeGrafter"/>
</dbReference>
<evidence type="ECO:0000256" key="1">
    <source>
        <dbReference type="ARBA" id="ARBA00022723"/>
    </source>
</evidence>
<keyword evidence="1" id="KW-0479">Metal-binding</keyword>
<dbReference type="SUPFAM" id="SSF54593">
    <property type="entry name" value="Glyoxalase/Bleomycin resistance protein/Dihydroxybiphenyl dioxygenase"/>
    <property type="match status" value="1"/>
</dbReference>
<feature type="domain" description="VOC" evidence="2">
    <location>
        <begin position="54"/>
        <end position="182"/>
    </location>
</feature>
<keyword evidence="4" id="KW-1185">Reference proteome</keyword>
<sequence>MRLLFITSPVYERMSAFLNCINTGVAFFKMHLTRLITLHLYTSYLLFMNFKINHIQHIGIPVTDLNRSETFYKKLGFENVMASGFDHNGGRGKMAMMQKGEMIIEIYQLPDTVLDEIRNRADGHIDHVAFDVDDIDLAFSELKNASFLIIEDAPVFLPFWKNGCKYFNISGPDGERLEFNQIL</sequence>
<proteinExistence type="predicted"/>
<gene>
    <name evidence="3" type="ORF">MuYL_4799</name>
</gene>
<evidence type="ECO:0000313" key="3">
    <source>
        <dbReference type="EMBL" id="ASU36682.1"/>
    </source>
</evidence>
<evidence type="ECO:0000313" key="4">
    <source>
        <dbReference type="Proteomes" id="UP000215002"/>
    </source>
</evidence>
<name>A0A223P3M1_9SPHI</name>
<dbReference type="KEGG" id="muc:MuYL_4799"/>
<protein>
    <recommendedName>
        <fullName evidence="2">VOC domain-containing protein</fullName>
    </recommendedName>
</protein>
<dbReference type="CDD" id="cd06587">
    <property type="entry name" value="VOC"/>
    <property type="match status" value="1"/>
</dbReference>
<reference evidence="3 4" key="1">
    <citation type="submission" date="2017-08" db="EMBL/GenBank/DDBJ databases">
        <title>Complete genome sequence of Mucilaginibacter sp. strain BJC16-A31.</title>
        <authorList>
            <consortium name="Henan University of Science and Technology"/>
            <person name="You X."/>
        </authorList>
    </citation>
    <scope>NUCLEOTIDE SEQUENCE [LARGE SCALE GENOMIC DNA]</scope>
    <source>
        <strain evidence="3 4">BJC16-A31</strain>
    </source>
</reference>
<dbReference type="PANTHER" id="PTHR43048:SF3">
    <property type="entry name" value="METHYLMALONYL-COA EPIMERASE, MITOCHONDRIAL"/>
    <property type="match status" value="1"/>
</dbReference>
<dbReference type="EMBL" id="CP022743">
    <property type="protein sequence ID" value="ASU36682.1"/>
    <property type="molecule type" value="Genomic_DNA"/>
</dbReference>
<dbReference type="PROSITE" id="PS00934">
    <property type="entry name" value="GLYOXALASE_I_1"/>
    <property type="match status" value="1"/>
</dbReference>
<dbReference type="InterPro" id="IPR018146">
    <property type="entry name" value="Glyoxalase_1_CS"/>
</dbReference>
<dbReference type="InterPro" id="IPR004360">
    <property type="entry name" value="Glyas_Fos-R_dOase_dom"/>
</dbReference>
<dbReference type="GO" id="GO:0004462">
    <property type="term" value="F:lactoylglutathione lyase activity"/>
    <property type="evidence" value="ECO:0007669"/>
    <property type="project" value="InterPro"/>
</dbReference>
<dbReference type="AlphaFoldDB" id="A0A223P3M1"/>
<dbReference type="InterPro" id="IPR029068">
    <property type="entry name" value="Glyas_Bleomycin-R_OHBP_Dase"/>
</dbReference>
<dbReference type="InterPro" id="IPR037523">
    <property type="entry name" value="VOC_core"/>
</dbReference>
<dbReference type="GO" id="GO:0046491">
    <property type="term" value="P:L-methylmalonyl-CoA metabolic process"/>
    <property type="evidence" value="ECO:0007669"/>
    <property type="project" value="TreeGrafter"/>
</dbReference>
<organism evidence="3 4">
    <name type="scientific">Mucilaginibacter xinganensis</name>
    <dbReference type="NCBI Taxonomy" id="1234841"/>
    <lineage>
        <taxon>Bacteria</taxon>
        <taxon>Pseudomonadati</taxon>
        <taxon>Bacteroidota</taxon>
        <taxon>Sphingobacteriia</taxon>
        <taxon>Sphingobacteriales</taxon>
        <taxon>Sphingobacteriaceae</taxon>
        <taxon>Mucilaginibacter</taxon>
    </lineage>
</organism>
<dbReference type="Gene3D" id="3.10.180.10">
    <property type="entry name" value="2,3-Dihydroxybiphenyl 1,2-Dioxygenase, domain 1"/>
    <property type="match status" value="1"/>
</dbReference>
<dbReference type="Proteomes" id="UP000215002">
    <property type="component" value="Chromosome"/>
</dbReference>
<accession>A0A223P3M1</accession>
<dbReference type="PROSITE" id="PS51819">
    <property type="entry name" value="VOC"/>
    <property type="match status" value="1"/>
</dbReference>
<dbReference type="InterPro" id="IPR051785">
    <property type="entry name" value="MMCE/EMCE_epimerase"/>
</dbReference>
<evidence type="ECO:0000259" key="2">
    <source>
        <dbReference type="PROSITE" id="PS51819"/>
    </source>
</evidence>
<dbReference type="Pfam" id="PF00903">
    <property type="entry name" value="Glyoxalase"/>
    <property type="match status" value="1"/>
</dbReference>
<dbReference type="PANTHER" id="PTHR43048">
    <property type="entry name" value="METHYLMALONYL-COA EPIMERASE"/>
    <property type="match status" value="1"/>
</dbReference>